<proteinExistence type="predicted"/>
<evidence type="ECO:0008006" key="4">
    <source>
        <dbReference type="Google" id="ProtNLM"/>
    </source>
</evidence>
<keyword evidence="3" id="KW-1185">Reference proteome</keyword>
<accession>A0ABP5GQY1</accession>
<evidence type="ECO:0000256" key="1">
    <source>
        <dbReference type="SAM" id="MobiDB-lite"/>
    </source>
</evidence>
<reference evidence="3" key="1">
    <citation type="journal article" date="2019" name="Int. J. Syst. Evol. Microbiol.">
        <title>The Global Catalogue of Microorganisms (GCM) 10K type strain sequencing project: providing services to taxonomists for standard genome sequencing and annotation.</title>
        <authorList>
            <consortium name="The Broad Institute Genomics Platform"/>
            <consortium name="The Broad Institute Genome Sequencing Center for Infectious Disease"/>
            <person name="Wu L."/>
            <person name="Ma J."/>
        </authorList>
    </citation>
    <scope>NUCLEOTIDE SEQUENCE [LARGE SCALE GENOMIC DNA]</scope>
    <source>
        <strain evidence="3">JCM 14549</strain>
    </source>
</reference>
<dbReference type="RefSeq" id="WP_346070474.1">
    <property type="nucleotide sequence ID" value="NZ_BAAANQ010000004.1"/>
</dbReference>
<name>A0ABP5GQY1_9ACTN</name>
<evidence type="ECO:0000313" key="2">
    <source>
        <dbReference type="EMBL" id="GAA2051373.1"/>
    </source>
</evidence>
<feature type="region of interest" description="Disordered" evidence="1">
    <location>
        <begin position="1"/>
        <end position="44"/>
    </location>
</feature>
<evidence type="ECO:0000313" key="3">
    <source>
        <dbReference type="Proteomes" id="UP001403094"/>
    </source>
</evidence>
<organism evidence="2 3">
    <name type="scientific">Streptomyces cheonanensis</name>
    <dbReference type="NCBI Taxonomy" id="312720"/>
    <lineage>
        <taxon>Bacteria</taxon>
        <taxon>Bacillati</taxon>
        <taxon>Actinomycetota</taxon>
        <taxon>Actinomycetes</taxon>
        <taxon>Kitasatosporales</taxon>
        <taxon>Streptomycetaceae</taxon>
        <taxon>Streptomyces</taxon>
    </lineage>
</organism>
<sequence>MSSDEALFGSIEPSGAAPAKPAEAEPLADASAEAPERVRPTPHRSKLVELLRNSKLPEDDRFAVEESIERYESWIGDMASTDATGNELVRQLVDLTNDYKKSVELDLIWDSGRDFLFRQRGQLKIDNSIIEEFLPWLIDPRVIPVLAEQDLYAGPAGAFAAAYFSSSLTAPASGISMKVRRKDQDFTLSRRAYLKASFKSNFPAGATSSMDVWLAYVAAECKTNLDKTMFQEASATSHDLKVAVPAARYYLICEYLDMTPISTAGTDIDEVLILRGKRLGSHKRKEYSSAANRKRLRSEYVSYIEANPIRYDVVQRFVDHLRSLFEAKDPNEEDVVTKGYF</sequence>
<gene>
    <name evidence="2" type="ORF">GCM10009757_24200</name>
</gene>
<dbReference type="Proteomes" id="UP001403094">
    <property type="component" value="Unassembled WGS sequence"/>
</dbReference>
<protein>
    <recommendedName>
        <fullName evidence="4">Bpu10I family restriction endonuclease</fullName>
    </recommendedName>
</protein>
<feature type="compositionally biased region" description="Low complexity" evidence="1">
    <location>
        <begin position="12"/>
        <end position="30"/>
    </location>
</feature>
<comment type="caution">
    <text evidence="2">The sequence shown here is derived from an EMBL/GenBank/DDBJ whole genome shotgun (WGS) entry which is preliminary data.</text>
</comment>
<dbReference type="InterPro" id="IPR018577">
    <property type="entry name" value="Restrct_endonuc_II_Bpu10I"/>
</dbReference>
<dbReference type="Pfam" id="PF09549">
    <property type="entry name" value="RE_Bpu10I"/>
    <property type="match status" value="1"/>
</dbReference>
<dbReference type="EMBL" id="BAAANQ010000004">
    <property type="protein sequence ID" value="GAA2051373.1"/>
    <property type="molecule type" value="Genomic_DNA"/>
</dbReference>